<dbReference type="EC" id="5.2.1.8" evidence="10"/>
<dbReference type="GO" id="GO:0005737">
    <property type="term" value="C:cytoplasm"/>
    <property type="evidence" value="ECO:0007669"/>
    <property type="project" value="UniProtKB-SubCell"/>
</dbReference>
<dbReference type="GO" id="GO:0003755">
    <property type="term" value="F:peptidyl-prolyl cis-trans isomerase activity"/>
    <property type="evidence" value="ECO:0007669"/>
    <property type="project" value="UniProtKB-UniRule"/>
</dbReference>
<dbReference type="EMBL" id="FQ312005">
    <property type="protein sequence ID" value="CBW26728.1"/>
    <property type="molecule type" value="Genomic_DNA"/>
</dbReference>
<keyword evidence="13" id="KW-1185">Reference proteome</keyword>
<comment type="function">
    <text evidence="8">Also involved in hydrogenase metallocenter assembly, probably by participating in the nickel insertion step. This function in hydrogenase biosynthesis requires chaperone activity and the presence of the metal-binding domain, but not PPIase activity.</text>
</comment>
<dbReference type="PROSITE" id="PS50059">
    <property type="entry name" value="FKBP_PPIASE"/>
    <property type="match status" value="1"/>
</dbReference>
<dbReference type="PATRIC" id="fig|862908.3.peg.1813"/>
<keyword evidence="4" id="KW-0963">Cytoplasm</keyword>
<organism evidence="12 13">
    <name type="scientific">Halobacteriovorax marinus (strain ATCC BAA-682 / DSM 15412 / SJ)</name>
    <name type="common">Bacteriovorax marinus</name>
    <dbReference type="NCBI Taxonomy" id="862908"/>
    <lineage>
        <taxon>Bacteria</taxon>
        <taxon>Pseudomonadati</taxon>
        <taxon>Bdellovibrionota</taxon>
        <taxon>Bacteriovoracia</taxon>
        <taxon>Bacteriovoracales</taxon>
        <taxon>Halobacteriovoraceae</taxon>
        <taxon>Halobacteriovorax</taxon>
    </lineage>
</organism>
<keyword evidence="7 9" id="KW-0413">Isomerase</keyword>
<evidence type="ECO:0000256" key="3">
    <source>
        <dbReference type="ARBA" id="ARBA00006577"/>
    </source>
</evidence>
<dbReference type="OrthoDB" id="3173132at2"/>
<dbReference type="SUPFAM" id="SSF54534">
    <property type="entry name" value="FKBP-like"/>
    <property type="match status" value="1"/>
</dbReference>
<evidence type="ECO:0000313" key="12">
    <source>
        <dbReference type="EMBL" id="CBW26728.1"/>
    </source>
</evidence>
<evidence type="ECO:0000256" key="9">
    <source>
        <dbReference type="PROSITE-ProRule" id="PRU00277"/>
    </source>
</evidence>
<evidence type="ECO:0000256" key="6">
    <source>
        <dbReference type="ARBA" id="ARBA00023186"/>
    </source>
</evidence>
<dbReference type="Pfam" id="PF00254">
    <property type="entry name" value="FKBP_C"/>
    <property type="match status" value="1"/>
</dbReference>
<dbReference type="eggNOG" id="COG1047">
    <property type="taxonomic scope" value="Bacteria"/>
</dbReference>
<name>E1X2G1_HALMS</name>
<comment type="similarity">
    <text evidence="3 10">Belongs to the FKBP-type PPIase family.</text>
</comment>
<dbReference type="GO" id="GO:0042026">
    <property type="term" value="P:protein refolding"/>
    <property type="evidence" value="ECO:0007669"/>
    <property type="project" value="UniProtKB-ARBA"/>
</dbReference>
<comment type="catalytic activity">
    <reaction evidence="1 9 10">
        <text>[protein]-peptidylproline (omega=180) = [protein]-peptidylproline (omega=0)</text>
        <dbReference type="Rhea" id="RHEA:16237"/>
        <dbReference type="Rhea" id="RHEA-COMP:10747"/>
        <dbReference type="Rhea" id="RHEA-COMP:10748"/>
        <dbReference type="ChEBI" id="CHEBI:83833"/>
        <dbReference type="ChEBI" id="CHEBI:83834"/>
        <dbReference type="EC" id="5.2.1.8"/>
    </reaction>
</comment>
<proteinExistence type="inferred from homology"/>
<dbReference type="InterPro" id="IPR046357">
    <property type="entry name" value="PPIase_dom_sf"/>
</dbReference>
<dbReference type="InterPro" id="IPR001179">
    <property type="entry name" value="PPIase_FKBP_dom"/>
</dbReference>
<keyword evidence="6" id="KW-0143">Chaperone</keyword>
<evidence type="ECO:0000256" key="1">
    <source>
        <dbReference type="ARBA" id="ARBA00000971"/>
    </source>
</evidence>
<evidence type="ECO:0000313" key="13">
    <source>
        <dbReference type="Proteomes" id="UP000008963"/>
    </source>
</evidence>
<dbReference type="STRING" id="862908.BMS_1912"/>
<dbReference type="PANTHER" id="PTHR47861">
    <property type="entry name" value="FKBP-TYPE PEPTIDYL-PROLYL CIS-TRANS ISOMERASE SLYD"/>
    <property type="match status" value="1"/>
</dbReference>
<gene>
    <name evidence="12" type="primary">slyD</name>
    <name evidence="12" type="ordered locus">BMS_1912</name>
</gene>
<comment type="subcellular location">
    <subcellularLocation>
        <location evidence="2">Cytoplasm</location>
    </subcellularLocation>
</comment>
<dbReference type="AlphaFoldDB" id="E1X2G1"/>
<keyword evidence="5 9" id="KW-0697">Rotamase</keyword>
<dbReference type="KEGG" id="bmx:BMS_1912"/>
<dbReference type="PANTHER" id="PTHR47861:SF3">
    <property type="entry name" value="FKBP-TYPE PEPTIDYL-PROLYL CIS-TRANS ISOMERASE SLYD"/>
    <property type="match status" value="1"/>
</dbReference>
<evidence type="ECO:0000256" key="4">
    <source>
        <dbReference type="ARBA" id="ARBA00022490"/>
    </source>
</evidence>
<evidence type="ECO:0000256" key="2">
    <source>
        <dbReference type="ARBA" id="ARBA00004496"/>
    </source>
</evidence>
<dbReference type="Gene3D" id="3.10.50.40">
    <property type="match status" value="1"/>
</dbReference>
<sequence>MKVQNDHVIEINYTLKSDSGETIDTSDTGGPLFYLHGRQNIIPGLESALTGKEVNDKVSVRIEPKDAYGERVDQLIQKIEKAQFPNFDDMKVGQQLQVQTEDGHPLIVTIIEKSDDGLTLDGNHPLAGMNLNFDVEIKSVRVATENELSHGHVHGDGSSCEHNH</sequence>
<dbReference type="HOGENOM" id="CLU_098197_1_0_7"/>
<evidence type="ECO:0000259" key="11">
    <source>
        <dbReference type="PROSITE" id="PS50059"/>
    </source>
</evidence>
<feature type="domain" description="PPIase FKBP-type" evidence="11">
    <location>
        <begin position="6"/>
        <end position="71"/>
    </location>
</feature>
<evidence type="ECO:0000256" key="5">
    <source>
        <dbReference type="ARBA" id="ARBA00023110"/>
    </source>
</evidence>
<evidence type="ECO:0000256" key="10">
    <source>
        <dbReference type="RuleBase" id="RU003915"/>
    </source>
</evidence>
<protein>
    <recommendedName>
        <fullName evidence="10">Peptidyl-prolyl cis-trans isomerase</fullName>
        <ecNumber evidence="10">5.2.1.8</ecNumber>
    </recommendedName>
</protein>
<reference evidence="13" key="1">
    <citation type="journal article" date="2013" name="ISME J.">
        <title>A small predatory core genome in the divergent marine Bacteriovorax marinus SJ and the terrestrial Bdellovibrio bacteriovorus.</title>
        <authorList>
            <person name="Crossman L.C."/>
            <person name="Chen H."/>
            <person name="Cerdeno-Tarraga A.M."/>
            <person name="Brooks K."/>
            <person name="Quail M.A."/>
            <person name="Pineiro S.A."/>
            <person name="Hobley L."/>
            <person name="Sockett R.E."/>
            <person name="Bentley S.D."/>
            <person name="Parkhill J."/>
            <person name="Williams H.N."/>
            <person name="Stine O.C."/>
        </authorList>
    </citation>
    <scope>NUCLEOTIDE SEQUENCE [LARGE SCALE GENOMIC DNA]</scope>
    <source>
        <strain evidence="13">ATCC BAA-682 / DSM 15412 / SJ</strain>
    </source>
</reference>
<evidence type="ECO:0000256" key="8">
    <source>
        <dbReference type="ARBA" id="ARBA00037071"/>
    </source>
</evidence>
<dbReference type="Proteomes" id="UP000008963">
    <property type="component" value="Chromosome"/>
</dbReference>
<accession>E1X2G1</accession>
<evidence type="ECO:0000256" key="7">
    <source>
        <dbReference type="ARBA" id="ARBA00023235"/>
    </source>
</evidence>
<dbReference type="RefSeq" id="WP_014244509.1">
    <property type="nucleotide sequence ID" value="NC_016620.1"/>
</dbReference>